<feature type="non-terminal residue" evidence="1">
    <location>
        <position position="1"/>
    </location>
</feature>
<dbReference type="Proteomes" id="UP000828251">
    <property type="component" value="Unassembled WGS sequence"/>
</dbReference>
<feature type="non-terminal residue" evidence="1">
    <location>
        <position position="52"/>
    </location>
</feature>
<accession>A0A9D3UXE0</accession>
<protein>
    <submittedName>
        <fullName evidence="1">Uncharacterized protein</fullName>
    </submittedName>
</protein>
<keyword evidence="2" id="KW-1185">Reference proteome</keyword>
<gene>
    <name evidence="1" type="ORF">J1N35_029115</name>
</gene>
<sequence>GSVATSSACVVTLKTVLTFSIMVYVATLVLPCGDITSSIGPKYLLMVSCTLT</sequence>
<comment type="caution">
    <text evidence="1">The sequence shown here is derived from an EMBL/GenBank/DDBJ whole genome shotgun (WGS) entry which is preliminary data.</text>
</comment>
<proteinExistence type="predicted"/>
<dbReference type="EMBL" id="JAIQCV010000009">
    <property type="protein sequence ID" value="KAH1064128.1"/>
    <property type="molecule type" value="Genomic_DNA"/>
</dbReference>
<dbReference type="AlphaFoldDB" id="A0A9D3UXE0"/>
<name>A0A9D3UXE0_9ROSI</name>
<organism evidence="1 2">
    <name type="scientific">Gossypium stocksii</name>
    <dbReference type="NCBI Taxonomy" id="47602"/>
    <lineage>
        <taxon>Eukaryota</taxon>
        <taxon>Viridiplantae</taxon>
        <taxon>Streptophyta</taxon>
        <taxon>Embryophyta</taxon>
        <taxon>Tracheophyta</taxon>
        <taxon>Spermatophyta</taxon>
        <taxon>Magnoliopsida</taxon>
        <taxon>eudicotyledons</taxon>
        <taxon>Gunneridae</taxon>
        <taxon>Pentapetalae</taxon>
        <taxon>rosids</taxon>
        <taxon>malvids</taxon>
        <taxon>Malvales</taxon>
        <taxon>Malvaceae</taxon>
        <taxon>Malvoideae</taxon>
        <taxon>Gossypium</taxon>
    </lineage>
</organism>
<evidence type="ECO:0000313" key="2">
    <source>
        <dbReference type="Proteomes" id="UP000828251"/>
    </source>
</evidence>
<reference evidence="1 2" key="1">
    <citation type="journal article" date="2021" name="Plant Biotechnol. J.">
        <title>Multi-omics assisted identification of the key and species-specific regulatory components of drought-tolerant mechanisms in Gossypium stocksii.</title>
        <authorList>
            <person name="Yu D."/>
            <person name="Ke L."/>
            <person name="Zhang D."/>
            <person name="Wu Y."/>
            <person name="Sun Y."/>
            <person name="Mei J."/>
            <person name="Sun J."/>
            <person name="Sun Y."/>
        </authorList>
    </citation>
    <scope>NUCLEOTIDE SEQUENCE [LARGE SCALE GENOMIC DNA]</scope>
    <source>
        <strain evidence="2">cv. E1</strain>
        <tissue evidence="1">Leaf</tissue>
    </source>
</reference>
<evidence type="ECO:0000313" key="1">
    <source>
        <dbReference type="EMBL" id="KAH1064128.1"/>
    </source>
</evidence>